<dbReference type="GeneID" id="75179897"/>
<dbReference type="GO" id="GO:0003700">
    <property type="term" value="F:DNA-binding transcription factor activity"/>
    <property type="evidence" value="ECO:0007669"/>
    <property type="project" value="InterPro"/>
</dbReference>
<reference evidence="6 7" key="1">
    <citation type="submission" date="2018-10" db="EMBL/GenBank/DDBJ databases">
        <title>Isolation of pseudouridimycin from Streptomyces albus DSM 40763.</title>
        <authorList>
            <person name="Rosenqvist P."/>
            <person name="Metsae-Ketelae M."/>
            <person name="Virta P."/>
        </authorList>
    </citation>
    <scope>NUCLEOTIDE SEQUENCE [LARGE SCALE GENOMIC DNA]</scope>
    <source>
        <strain evidence="6 7">DSM 40763</strain>
    </source>
</reference>
<evidence type="ECO:0000256" key="1">
    <source>
        <dbReference type="ARBA" id="ARBA00009437"/>
    </source>
</evidence>
<feature type="compositionally biased region" description="Basic and acidic residues" evidence="5">
    <location>
        <begin position="297"/>
        <end position="321"/>
    </location>
</feature>
<dbReference type="InterPro" id="IPR036390">
    <property type="entry name" value="WH_DNA-bd_sf"/>
</dbReference>
<dbReference type="PANTHER" id="PTHR30419">
    <property type="entry name" value="HTH-TYPE TRANSCRIPTIONAL REGULATOR YBHD"/>
    <property type="match status" value="1"/>
</dbReference>
<dbReference type="SUPFAM" id="SSF53850">
    <property type="entry name" value="Periplasmic binding protein-like II"/>
    <property type="match status" value="1"/>
</dbReference>
<evidence type="ECO:0000313" key="6">
    <source>
        <dbReference type="EMBL" id="TGG86148.1"/>
    </source>
</evidence>
<dbReference type="InterPro" id="IPR036388">
    <property type="entry name" value="WH-like_DNA-bd_sf"/>
</dbReference>
<dbReference type="NCBIfam" id="NF008416">
    <property type="entry name" value="PRK11242.1"/>
    <property type="match status" value="1"/>
</dbReference>
<evidence type="ECO:0000256" key="3">
    <source>
        <dbReference type="ARBA" id="ARBA00023125"/>
    </source>
</evidence>
<name>A0A6C1CAE8_9ACTN</name>
<keyword evidence="3" id="KW-0238">DNA-binding</keyword>
<comment type="caution">
    <text evidence="6">The sequence shown here is derived from an EMBL/GenBank/DDBJ whole genome shotgun (WGS) entry which is preliminary data.</text>
</comment>
<dbReference type="EMBL" id="RCIY01000040">
    <property type="protein sequence ID" value="TGG86148.1"/>
    <property type="molecule type" value="Genomic_DNA"/>
</dbReference>
<keyword evidence="4" id="KW-0804">Transcription</keyword>
<dbReference type="Proteomes" id="UP000298111">
    <property type="component" value="Unassembled WGS sequence"/>
</dbReference>
<protein>
    <submittedName>
        <fullName evidence="6">Transcriptional regulator CynR</fullName>
    </submittedName>
</protein>
<keyword evidence="2" id="KW-0805">Transcription regulation</keyword>
<dbReference type="Pfam" id="PF00126">
    <property type="entry name" value="HTH_1"/>
    <property type="match status" value="1"/>
</dbReference>
<sequence length="333" mass="35819">MGPELRHLRYLIAVAEHGSFTRAAEELRISQPTLSQQIRQLERAVGARLLDRSGRRVRLTDAGGAYVHYARRALRDLAAADRAVRDVADLSRGSLRLAMTPTFTAYLLGPLVQELHGRHPGLTLDVREMAQDRIEAGLAADELDLGIAFEGPHLPGITATGLFTETLSLVVTAHAPGKSPPPPLPVGALAEQRLALLSEDFATRVHIDGYFARHGISPPISVQANSIQALTEIVRRTPALATVLPDAITDDHPHLTPVALDPPLPARRVVLLRRDNAYQSAAARAFTALARHLVRERGYPPAGGDHRAGQPDEEGGMRAADEREDGPAAAAGP</sequence>
<gene>
    <name evidence="6" type="primary">cynR</name>
    <name evidence="6" type="ORF">D8771_07010</name>
</gene>
<dbReference type="Gene3D" id="3.40.190.290">
    <property type="match status" value="1"/>
</dbReference>
<comment type="similarity">
    <text evidence="1">Belongs to the LysR transcriptional regulatory family.</text>
</comment>
<dbReference type="PROSITE" id="PS50931">
    <property type="entry name" value="HTH_LYSR"/>
    <property type="match status" value="1"/>
</dbReference>
<evidence type="ECO:0000256" key="2">
    <source>
        <dbReference type="ARBA" id="ARBA00023015"/>
    </source>
</evidence>
<dbReference type="InterPro" id="IPR000847">
    <property type="entry name" value="LysR_HTH_N"/>
</dbReference>
<dbReference type="AlphaFoldDB" id="A0A6C1CAE8"/>
<dbReference type="SUPFAM" id="SSF46785">
    <property type="entry name" value="Winged helix' DNA-binding domain"/>
    <property type="match status" value="1"/>
</dbReference>
<accession>A0A6C1CAE8</accession>
<proteinExistence type="inferred from homology"/>
<dbReference type="Pfam" id="PF03466">
    <property type="entry name" value="LysR_substrate"/>
    <property type="match status" value="1"/>
</dbReference>
<dbReference type="InterPro" id="IPR050950">
    <property type="entry name" value="HTH-type_LysR_regulators"/>
</dbReference>
<dbReference type="FunFam" id="1.10.10.10:FF:000001">
    <property type="entry name" value="LysR family transcriptional regulator"/>
    <property type="match status" value="1"/>
</dbReference>
<dbReference type="RefSeq" id="WP_016471287.1">
    <property type="nucleotide sequence ID" value="NZ_BBQG01000014.1"/>
</dbReference>
<evidence type="ECO:0000313" key="7">
    <source>
        <dbReference type="Proteomes" id="UP000298111"/>
    </source>
</evidence>
<dbReference type="GO" id="GO:0003677">
    <property type="term" value="F:DNA binding"/>
    <property type="evidence" value="ECO:0007669"/>
    <property type="project" value="UniProtKB-KW"/>
</dbReference>
<dbReference type="InterPro" id="IPR005119">
    <property type="entry name" value="LysR_subst-bd"/>
</dbReference>
<organism evidence="6 7">
    <name type="scientific">Streptomyces albus</name>
    <dbReference type="NCBI Taxonomy" id="1888"/>
    <lineage>
        <taxon>Bacteria</taxon>
        <taxon>Bacillati</taxon>
        <taxon>Actinomycetota</taxon>
        <taxon>Actinomycetes</taxon>
        <taxon>Kitasatosporales</taxon>
        <taxon>Streptomycetaceae</taxon>
        <taxon>Streptomyces</taxon>
    </lineage>
</organism>
<feature type="region of interest" description="Disordered" evidence="5">
    <location>
        <begin position="297"/>
        <end position="333"/>
    </location>
</feature>
<dbReference type="Gene3D" id="1.10.10.10">
    <property type="entry name" value="Winged helix-like DNA-binding domain superfamily/Winged helix DNA-binding domain"/>
    <property type="match status" value="1"/>
</dbReference>
<dbReference type="PRINTS" id="PR00039">
    <property type="entry name" value="HTHLYSR"/>
</dbReference>
<evidence type="ECO:0000256" key="5">
    <source>
        <dbReference type="SAM" id="MobiDB-lite"/>
    </source>
</evidence>
<dbReference type="GO" id="GO:0005829">
    <property type="term" value="C:cytosol"/>
    <property type="evidence" value="ECO:0007669"/>
    <property type="project" value="TreeGrafter"/>
</dbReference>
<evidence type="ECO:0000256" key="4">
    <source>
        <dbReference type="ARBA" id="ARBA00023163"/>
    </source>
</evidence>